<feature type="domain" description="CusB-like beta-barrel" evidence="4">
    <location>
        <begin position="247"/>
        <end position="315"/>
    </location>
</feature>
<dbReference type="InterPro" id="IPR015867">
    <property type="entry name" value="N-reg_PII/ATP_PRibTrfase_C"/>
</dbReference>
<reference evidence="5" key="1">
    <citation type="journal article" date="2024" name="Gigascience">
        <title>Chromosome-level genome of the poultry shaft louse Menopon gallinae provides insight into the host-switching and adaptive evolution of parasitic lice.</title>
        <authorList>
            <person name="Xu Y."/>
            <person name="Ma L."/>
            <person name="Liu S."/>
            <person name="Liang Y."/>
            <person name="Liu Q."/>
            <person name="He Z."/>
            <person name="Tian L."/>
            <person name="Duan Y."/>
            <person name="Cai W."/>
            <person name="Li H."/>
            <person name="Song F."/>
        </authorList>
    </citation>
    <scope>NUCLEOTIDE SEQUENCE</scope>
    <source>
        <strain evidence="5">Cailab_2023a</strain>
    </source>
</reference>
<dbReference type="InterPro" id="IPR027463">
    <property type="entry name" value="AcrB_DN_DC_subdom"/>
</dbReference>
<dbReference type="InterPro" id="IPR001036">
    <property type="entry name" value="Acrflvin-R"/>
</dbReference>
<dbReference type="GO" id="GO:0005886">
    <property type="term" value="C:plasma membrane"/>
    <property type="evidence" value="ECO:0007669"/>
    <property type="project" value="TreeGrafter"/>
</dbReference>
<dbReference type="AlphaFoldDB" id="A0AAW2H714"/>
<dbReference type="Gene3D" id="3.30.70.120">
    <property type="match status" value="1"/>
</dbReference>
<feature type="compositionally biased region" description="Basic and acidic residues" evidence="1">
    <location>
        <begin position="1109"/>
        <end position="1118"/>
    </location>
</feature>
<evidence type="ECO:0000256" key="2">
    <source>
        <dbReference type="SAM" id="Phobius"/>
    </source>
</evidence>
<dbReference type="Gene3D" id="2.40.420.20">
    <property type="match status" value="1"/>
</dbReference>
<keyword evidence="2" id="KW-1133">Transmembrane helix</keyword>
<accession>A0AAW2H714</accession>
<dbReference type="SUPFAM" id="SSF56954">
    <property type="entry name" value="Outer membrane efflux proteins (OEP)"/>
    <property type="match status" value="1"/>
</dbReference>
<keyword evidence="2" id="KW-0472">Membrane</keyword>
<dbReference type="SUPFAM" id="SSF82693">
    <property type="entry name" value="Multidrug efflux transporter AcrB pore domain, PN1, PN2, PC1 and PC2 subdomains"/>
    <property type="match status" value="2"/>
</dbReference>
<dbReference type="GO" id="GO:0042910">
    <property type="term" value="F:xenobiotic transmembrane transporter activity"/>
    <property type="evidence" value="ECO:0007669"/>
    <property type="project" value="TreeGrafter"/>
</dbReference>
<keyword evidence="3" id="KW-0732">Signal</keyword>
<sequence length="1118" mass="123371">MRSLKVMIYLVLVSSFLFSSHLEERLQEEKEETLRLFYAQAQVAYESLKPNLDIAQTDLQVMLMNLKTFLGLPLDENVSLVGDIAVETFQLDEQALVLSVGETLDMQELALGIKTLDNSFKTQLDALIPTFMMSYAWSGPTTKGGIGGAQGVLYPFNKGAWDKSRVEWTNGALSLSLTWNLDSFLPWSKAGVSRYQLKIENQKLANNYSQALKNRIFDLKSKLTKLKAYASTIEARKFALNLAQKSYEQLNQAHKSGQKALIKFDAYPGLVFEGKISQIAPFISSAKRTLELKIALLDNAQKPPVEMGMFAEIRLIVEDKKQVIKIPSTAVTYRNGLAYVFVVKDKQTQEKNTLEALQAKTPQEGSSVGDDSKAWVEQRKIQEGISMDGQIEVLSGIKEGEWLVVRGQNSLGDGSGELNFMIAKAIVNRPVTTFIVFVLFIATSLFTFSGLAVDLLPDFSVPVVVINTSWGDTAPEEVERSVTRLIEGAMGSLSNLEKVTSISSKGNSQVILEFTYGTDLNLAVNNIRDSLDRIKALLPNRAETPSIFQFNPSQIPVLQIIVSGENRTPEDLKSLAEDYIQPQIERINGVAMTTLAGARDRIIKVTVSQNRLNAYSLTLTQIAQIISAQNMQLSGGLLSEGDVDYVVRTSGEFHSLEDLRNAVIDYKGSSGQRIDPLSLNSLIHTIRLRDVANVEEGFTKERSVVYFNGVPAVAISVQKQSGSNSVQVADRVLEVLEEINYVLPEGVKVQALRDTTVYIRNSLAEVVSSGLTGGLLAVLILFIFLRNIRSTLIVSLAIPIAFIVTLMGMSFLGLSLNIMTLTGLALGVGTGGGMGKGQGGASHQGELTIILPPVEQREHDYETVKAKLRSHFKDFPSDISFSFSQGAYGGGMAQPIDIIISSNNLDLIDSTAVSIYEMLKEDFSNKLSDVSTDLPDPLPEIDVLVNRERLYALGLNISSIGQEIRASLEGVKSATKFRMGGQEKDIVISLSDKDKEHAKDLGNLSVEEELFDAFDKAGLNFYYTKLSEVKGKGSRGEKQINSIWPEENFLLFTYVPEDLAVKIKEIVYDIKCEFPKEGINVFEVKALDLKEPERVSKAQELASQSSRQRIQELSKELK</sequence>
<dbReference type="Gene3D" id="3.30.2090.10">
    <property type="entry name" value="Multidrug efflux transporter AcrB TolC docking domain, DN and DC subdomains"/>
    <property type="match status" value="2"/>
</dbReference>
<dbReference type="Gene3D" id="3.30.70.1440">
    <property type="entry name" value="Multidrug efflux transporter AcrB pore domain"/>
    <property type="match status" value="1"/>
</dbReference>
<gene>
    <name evidence="5" type="ORF">PYX00_010933</name>
</gene>
<feature type="chain" id="PRO_5044013815" description="CusB-like beta-barrel domain-containing protein" evidence="3">
    <location>
        <begin position="23"/>
        <end position="1118"/>
    </location>
</feature>
<dbReference type="Gene3D" id="1.20.1600.10">
    <property type="entry name" value="Outer membrane efflux proteins (OEP)"/>
    <property type="match status" value="1"/>
</dbReference>
<evidence type="ECO:0000259" key="4">
    <source>
        <dbReference type="Pfam" id="PF25954"/>
    </source>
</evidence>
<dbReference type="PANTHER" id="PTHR32063:SF0">
    <property type="entry name" value="SWARMING MOTILITY PROTEIN SWRC"/>
    <property type="match status" value="1"/>
</dbReference>
<name>A0AAW2H714_9NEOP</name>
<protein>
    <recommendedName>
        <fullName evidence="4">CusB-like beta-barrel domain-containing protein</fullName>
    </recommendedName>
</protein>
<dbReference type="InterPro" id="IPR058792">
    <property type="entry name" value="Beta-barrel_RND_2"/>
</dbReference>
<dbReference type="Gene3D" id="3.30.70.1430">
    <property type="entry name" value="Multidrug efflux transporter AcrB pore domain"/>
    <property type="match status" value="2"/>
</dbReference>
<feature type="transmembrane region" description="Helical" evidence="2">
    <location>
        <begin position="434"/>
        <end position="453"/>
    </location>
</feature>
<dbReference type="Pfam" id="PF00873">
    <property type="entry name" value="ACR_tran"/>
    <property type="match status" value="2"/>
</dbReference>
<dbReference type="PANTHER" id="PTHR32063">
    <property type="match status" value="1"/>
</dbReference>
<feature type="signal peptide" evidence="3">
    <location>
        <begin position="1"/>
        <end position="22"/>
    </location>
</feature>
<dbReference type="Gene3D" id="3.30.70.1320">
    <property type="entry name" value="Multidrug efflux transporter AcrB pore domain like"/>
    <property type="match status" value="1"/>
</dbReference>
<evidence type="ECO:0000256" key="3">
    <source>
        <dbReference type="SAM" id="SignalP"/>
    </source>
</evidence>
<keyword evidence="2" id="KW-0812">Transmembrane</keyword>
<organism evidence="5">
    <name type="scientific">Menopon gallinae</name>
    <name type="common">poultry shaft louse</name>
    <dbReference type="NCBI Taxonomy" id="328185"/>
    <lineage>
        <taxon>Eukaryota</taxon>
        <taxon>Metazoa</taxon>
        <taxon>Ecdysozoa</taxon>
        <taxon>Arthropoda</taxon>
        <taxon>Hexapoda</taxon>
        <taxon>Insecta</taxon>
        <taxon>Pterygota</taxon>
        <taxon>Neoptera</taxon>
        <taxon>Paraneoptera</taxon>
        <taxon>Psocodea</taxon>
        <taxon>Troctomorpha</taxon>
        <taxon>Phthiraptera</taxon>
        <taxon>Amblycera</taxon>
        <taxon>Menoponidae</taxon>
        <taxon>Menopon</taxon>
    </lineage>
</organism>
<dbReference type="Pfam" id="PF25954">
    <property type="entry name" value="Beta-barrel_RND_2"/>
    <property type="match status" value="1"/>
</dbReference>
<dbReference type="NCBIfam" id="NF045581">
    <property type="entry name" value="PG0541_fam"/>
    <property type="match status" value="1"/>
</dbReference>
<evidence type="ECO:0000313" key="5">
    <source>
        <dbReference type="EMBL" id="KAL0265461.1"/>
    </source>
</evidence>
<evidence type="ECO:0000256" key="1">
    <source>
        <dbReference type="SAM" id="MobiDB-lite"/>
    </source>
</evidence>
<feature type="transmembrane region" description="Helical" evidence="2">
    <location>
        <begin position="763"/>
        <end position="785"/>
    </location>
</feature>
<dbReference type="SUPFAM" id="SSF82866">
    <property type="entry name" value="Multidrug efflux transporter AcrB transmembrane domain"/>
    <property type="match status" value="1"/>
</dbReference>
<dbReference type="EMBL" id="JARGDH010000024">
    <property type="protein sequence ID" value="KAL0265461.1"/>
    <property type="molecule type" value="Genomic_DNA"/>
</dbReference>
<feature type="transmembrane region" description="Helical" evidence="2">
    <location>
        <begin position="791"/>
        <end position="814"/>
    </location>
</feature>
<comment type="caution">
    <text evidence="5">The sequence shown here is derived from an EMBL/GenBank/DDBJ whole genome shotgun (WGS) entry which is preliminary data.</text>
</comment>
<dbReference type="Gene3D" id="1.20.1640.10">
    <property type="entry name" value="Multidrug efflux transporter AcrB transmembrane domain"/>
    <property type="match status" value="1"/>
</dbReference>
<proteinExistence type="predicted"/>
<dbReference type="SUPFAM" id="SSF82714">
    <property type="entry name" value="Multidrug efflux transporter AcrB TolC docking domain, DN and DC subdomains"/>
    <property type="match status" value="2"/>
</dbReference>
<dbReference type="PRINTS" id="PR00702">
    <property type="entry name" value="ACRIFLAVINRP"/>
</dbReference>
<feature type="region of interest" description="Disordered" evidence="1">
    <location>
        <begin position="1098"/>
        <end position="1118"/>
    </location>
</feature>